<dbReference type="PANTHER" id="PTHR48063">
    <property type="entry name" value="LRR RECEPTOR-LIKE KINASE"/>
    <property type="match status" value="1"/>
</dbReference>
<keyword evidence="11" id="KW-0325">Glycoprotein</keyword>
<dbReference type="FunFam" id="3.80.10.10:FF:000363">
    <property type="entry name" value="Leucine-rich repeat family protein"/>
    <property type="match status" value="1"/>
</dbReference>
<feature type="transmembrane region" description="Helical" evidence="12">
    <location>
        <begin position="241"/>
        <end position="259"/>
    </location>
</feature>
<evidence type="ECO:0000256" key="1">
    <source>
        <dbReference type="ARBA" id="ARBA00004251"/>
    </source>
</evidence>
<gene>
    <name evidence="15" type="ORF">DARMORV10_A09P62060.1</name>
</gene>
<dbReference type="InterPro" id="IPR001611">
    <property type="entry name" value="Leu-rich_rpt"/>
</dbReference>
<keyword evidence="9 12" id="KW-0472">Membrane</keyword>
<evidence type="ECO:0000256" key="13">
    <source>
        <dbReference type="SAM" id="SignalP"/>
    </source>
</evidence>
<comment type="subcellular location">
    <subcellularLocation>
        <location evidence="1">Cell membrane</location>
        <topology evidence="1">Single-pass type I membrane protein</topology>
    </subcellularLocation>
</comment>
<dbReference type="SUPFAM" id="SSF52058">
    <property type="entry name" value="L domain-like"/>
    <property type="match status" value="1"/>
</dbReference>
<keyword evidence="3" id="KW-1003">Cell membrane</keyword>
<reference evidence="15" key="1">
    <citation type="submission" date="2021-01" db="EMBL/GenBank/DDBJ databases">
        <authorList>
            <consortium name="Genoscope - CEA"/>
            <person name="William W."/>
        </authorList>
    </citation>
    <scope>NUCLEOTIDE SEQUENCE</scope>
</reference>
<evidence type="ECO:0000313" key="15">
    <source>
        <dbReference type="EMBL" id="CAF2050767.1"/>
    </source>
</evidence>
<dbReference type="GO" id="GO:0005886">
    <property type="term" value="C:plasma membrane"/>
    <property type="evidence" value="ECO:0007669"/>
    <property type="project" value="UniProtKB-SubCell"/>
</dbReference>
<keyword evidence="6 13" id="KW-0732">Signal</keyword>
<evidence type="ECO:0000256" key="2">
    <source>
        <dbReference type="ARBA" id="ARBA00009592"/>
    </source>
</evidence>
<feature type="signal peptide" evidence="13">
    <location>
        <begin position="1"/>
        <end position="24"/>
    </location>
</feature>
<accession>A0A816PNH3</accession>
<comment type="similarity">
    <text evidence="2">Belongs to the RLP family.</text>
</comment>
<dbReference type="SMART" id="SM00369">
    <property type="entry name" value="LRR_TYP"/>
    <property type="match status" value="3"/>
</dbReference>
<feature type="chain" id="PRO_5032502096" evidence="13">
    <location>
        <begin position="25"/>
        <end position="266"/>
    </location>
</feature>
<proteinExistence type="inferred from homology"/>
<dbReference type="InterPro" id="IPR003591">
    <property type="entry name" value="Leu-rich_rpt_typical-subtyp"/>
</dbReference>
<evidence type="ECO:0000256" key="9">
    <source>
        <dbReference type="ARBA" id="ARBA00023136"/>
    </source>
</evidence>
<evidence type="ECO:0000259" key="14">
    <source>
        <dbReference type="Pfam" id="PF08263"/>
    </source>
</evidence>
<evidence type="ECO:0000256" key="12">
    <source>
        <dbReference type="SAM" id="Phobius"/>
    </source>
</evidence>
<evidence type="ECO:0000256" key="5">
    <source>
        <dbReference type="ARBA" id="ARBA00022692"/>
    </source>
</evidence>
<dbReference type="PROSITE" id="PS51450">
    <property type="entry name" value="LRR"/>
    <property type="match status" value="2"/>
</dbReference>
<dbReference type="InterPro" id="IPR013210">
    <property type="entry name" value="LRR_N_plant-typ"/>
</dbReference>
<keyword evidence="8 12" id="KW-1133">Transmembrane helix</keyword>
<keyword evidence="10" id="KW-0675">Receptor</keyword>
<evidence type="ECO:0000256" key="11">
    <source>
        <dbReference type="ARBA" id="ARBA00023180"/>
    </source>
</evidence>
<evidence type="ECO:0000256" key="6">
    <source>
        <dbReference type="ARBA" id="ARBA00022729"/>
    </source>
</evidence>
<dbReference type="Proteomes" id="UP001295469">
    <property type="component" value="Chromosome A09"/>
</dbReference>
<keyword evidence="4" id="KW-0433">Leucine-rich repeat</keyword>
<dbReference type="PRINTS" id="PR00019">
    <property type="entry name" value="LEURICHRPT"/>
</dbReference>
<dbReference type="Pfam" id="PF08263">
    <property type="entry name" value="LRRNT_2"/>
    <property type="match status" value="1"/>
</dbReference>
<organism evidence="15">
    <name type="scientific">Brassica napus</name>
    <name type="common">Rape</name>
    <dbReference type="NCBI Taxonomy" id="3708"/>
    <lineage>
        <taxon>Eukaryota</taxon>
        <taxon>Viridiplantae</taxon>
        <taxon>Streptophyta</taxon>
        <taxon>Embryophyta</taxon>
        <taxon>Tracheophyta</taxon>
        <taxon>Spermatophyta</taxon>
        <taxon>Magnoliopsida</taxon>
        <taxon>eudicotyledons</taxon>
        <taxon>Gunneridae</taxon>
        <taxon>Pentapetalae</taxon>
        <taxon>rosids</taxon>
        <taxon>malvids</taxon>
        <taxon>Brassicales</taxon>
        <taxon>Brassicaceae</taxon>
        <taxon>Brassiceae</taxon>
        <taxon>Brassica</taxon>
    </lineage>
</organism>
<dbReference type="EMBL" id="HG994363">
    <property type="protein sequence ID" value="CAF2050767.1"/>
    <property type="molecule type" value="Genomic_DNA"/>
</dbReference>
<evidence type="ECO:0000256" key="7">
    <source>
        <dbReference type="ARBA" id="ARBA00022737"/>
    </source>
</evidence>
<keyword evidence="5 12" id="KW-0812">Transmembrane</keyword>
<feature type="domain" description="Leucine-rich repeat-containing N-terminal plant-type" evidence="14">
    <location>
        <begin position="31"/>
        <end position="68"/>
    </location>
</feature>
<dbReference type="PANTHER" id="PTHR48063:SF46">
    <property type="entry name" value="LEUCINE-RICH REPEAT-CONTAINING N-TERMINAL PLANT-TYPE DOMAIN-CONTAINING PROTEIN"/>
    <property type="match status" value="1"/>
</dbReference>
<evidence type="ECO:0000256" key="3">
    <source>
        <dbReference type="ARBA" id="ARBA00022475"/>
    </source>
</evidence>
<dbReference type="Pfam" id="PF00560">
    <property type="entry name" value="LRR_1"/>
    <property type="match status" value="1"/>
</dbReference>
<evidence type="ECO:0000256" key="4">
    <source>
        <dbReference type="ARBA" id="ARBA00022614"/>
    </source>
</evidence>
<keyword evidence="7" id="KW-0677">Repeat</keyword>
<protein>
    <submittedName>
        <fullName evidence="15">(rape) hypothetical protein</fullName>
    </submittedName>
</protein>
<name>A0A816PNH3_BRANA</name>
<dbReference type="InterPro" id="IPR032675">
    <property type="entry name" value="LRR_dom_sf"/>
</dbReference>
<dbReference type="Pfam" id="PF13855">
    <property type="entry name" value="LRR_8"/>
    <property type="match status" value="1"/>
</dbReference>
<sequence length="266" mass="29321">MGHLLHHYWLVMIILAAIFHSSNSHSLTCHPRDLEALRDFVNELSPKPDTWDFNSTGDCSEWEGITCDSVRVTKLKLVSKTLSGKLSESLGRLHHLRVLNLSRNFISGSIPPSIFNLTNLEALDLSSNGFTGLVPESLNLPSLKRMTSLEVLDLSNNNLSGSIPSSLQKLTFLSKFSVVNNSLSGRIPTGGQFQTFPNSSFEGNHVCGDHRFDCQADTPDLQRPSTSDESDNSGSDFALDFSYGVALGFGLSFVVVIAFHQKLFRF</sequence>
<dbReference type="InterPro" id="IPR046956">
    <property type="entry name" value="RLP23-like"/>
</dbReference>
<evidence type="ECO:0000256" key="8">
    <source>
        <dbReference type="ARBA" id="ARBA00022989"/>
    </source>
</evidence>
<evidence type="ECO:0000256" key="10">
    <source>
        <dbReference type="ARBA" id="ARBA00023170"/>
    </source>
</evidence>
<dbReference type="Gene3D" id="3.80.10.10">
    <property type="entry name" value="Ribonuclease Inhibitor"/>
    <property type="match status" value="2"/>
</dbReference>
<dbReference type="AlphaFoldDB" id="A0A816PNH3"/>